<dbReference type="PANTHER" id="PTHR43317:SF1">
    <property type="entry name" value="THERMOSPERMINE SYNTHASE ACAULIS5"/>
    <property type="match status" value="1"/>
</dbReference>
<feature type="transmembrane region" description="Helical" evidence="3">
    <location>
        <begin position="148"/>
        <end position="168"/>
    </location>
</feature>
<organism evidence="4 5">
    <name type="scientific">Actinomadura alba</name>
    <dbReference type="NCBI Taxonomy" id="406431"/>
    <lineage>
        <taxon>Bacteria</taxon>
        <taxon>Bacillati</taxon>
        <taxon>Actinomycetota</taxon>
        <taxon>Actinomycetes</taxon>
        <taxon>Streptosporangiales</taxon>
        <taxon>Thermomonosporaceae</taxon>
        <taxon>Actinomadura</taxon>
    </lineage>
</organism>
<dbReference type="Gene3D" id="3.40.50.150">
    <property type="entry name" value="Vaccinia Virus protein VP39"/>
    <property type="match status" value="1"/>
</dbReference>
<accession>A0ABR7LM30</accession>
<feature type="transmembrane region" description="Helical" evidence="3">
    <location>
        <begin position="268"/>
        <end position="290"/>
    </location>
</feature>
<keyword evidence="5" id="KW-1185">Reference proteome</keyword>
<feature type="transmembrane region" description="Helical" evidence="3">
    <location>
        <begin position="356"/>
        <end position="384"/>
    </location>
</feature>
<proteinExistence type="predicted"/>
<feature type="transmembrane region" description="Helical" evidence="3">
    <location>
        <begin position="296"/>
        <end position="317"/>
    </location>
</feature>
<reference evidence="4 5" key="1">
    <citation type="submission" date="2020-06" db="EMBL/GenBank/DDBJ databases">
        <title>Actinomadura xiongansis sp. nov., isolated from soil of Baiyangdian.</title>
        <authorList>
            <person name="Zhang X."/>
        </authorList>
    </citation>
    <scope>NUCLEOTIDE SEQUENCE [LARGE SCALE GENOMIC DNA]</scope>
    <source>
        <strain evidence="4 5">HBUM206468</strain>
    </source>
</reference>
<feature type="transmembrane region" description="Helical" evidence="3">
    <location>
        <begin position="20"/>
        <end position="37"/>
    </location>
</feature>
<dbReference type="PANTHER" id="PTHR43317">
    <property type="entry name" value="THERMOSPERMINE SYNTHASE ACAULIS5"/>
    <property type="match status" value="1"/>
</dbReference>
<dbReference type="InterPro" id="IPR029063">
    <property type="entry name" value="SAM-dependent_MTases_sf"/>
</dbReference>
<evidence type="ECO:0000256" key="2">
    <source>
        <dbReference type="SAM" id="MobiDB-lite"/>
    </source>
</evidence>
<evidence type="ECO:0000256" key="1">
    <source>
        <dbReference type="ARBA" id="ARBA00023115"/>
    </source>
</evidence>
<feature type="transmembrane region" description="Helical" evidence="3">
    <location>
        <begin position="58"/>
        <end position="78"/>
    </location>
</feature>
<keyword evidence="3" id="KW-0812">Transmembrane</keyword>
<dbReference type="SUPFAM" id="SSF53335">
    <property type="entry name" value="S-adenosyl-L-methionine-dependent methyltransferases"/>
    <property type="match status" value="1"/>
</dbReference>
<dbReference type="RefSeq" id="WP_187242523.1">
    <property type="nucleotide sequence ID" value="NZ_BAAAOK010000015.1"/>
</dbReference>
<evidence type="ECO:0000313" key="5">
    <source>
        <dbReference type="Proteomes" id="UP000805614"/>
    </source>
</evidence>
<sequence length="644" mass="67743">MGLVIMGAVPVALVVKGAAPGWWLLPISVAGGGWMLPAAGRRLWSRCCGFLGVESPGLLWAAAGAGGVVALISYPVLIEPMAPLTVQLGWWAAGLVFFLVLLVGCGLTVRARRGGLHTDPLIGSRRTSAQEATESPVVAVSWPRRLRWVGLAAVASGLMAAVTTHLSMTVAAIPAIWVVPLAAYLMSLVVAFALAGRVRMMRAWTTPVARFAAVVAVFAPWVLHTDTYWLRPAAGIPAGVGLVLLGGLACHGLLALDRLDAHARGEFPVAVSAGGALGVAVGGLLAPLLFGWDAELTFAVTVLAIVPLVAGATRGALRWRERPWAWWVLSVPLAAWPLLVVWAYKHVGPPWWVPLALIWGVVVASRPWITAVAAVAPAIALVLGQSTMAQTRERGPLGAYETRFNNGWEVLYGGRALLGYQYPSGDTRHEPTAHYGRGGPLAEVFARPAAGGPVAVVGLGVGTVAAYGRPGQQMDFYEADPAVRRITERRFTYLRDSPAWSRVIGGDGRRALAGAADGTYGLIVLDAFGTGTVPRHLLTSQALRTYARKLGPGGVLAIHADNEHLDLVPMLGATARAAGLAAAVAHGQADSRRIETASTWVVAAPTDADLKALTAGTSRWHPIGPGGPVWRDTHTPTAEMLRVR</sequence>
<feature type="transmembrane region" description="Helical" evidence="3">
    <location>
        <begin position="207"/>
        <end position="223"/>
    </location>
</feature>
<feature type="transmembrane region" description="Helical" evidence="3">
    <location>
        <begin position="174"/>
        <end position="195"/>
    </location>
</feature>
<feature type="transmembrane region" description="Helical" evidence="3">
    <location>
        <begin position="324"/>
        <end position="344"/>
    </location>
</feature>
<feature type="region of interest" description="Disordered" evidence="2">
    <location>
        <begin position="623"/>
        <end position="644"/>
    </location>
</feature>
<evidence type="ECO:0000313" key="4">
    <source>
        <dbReference type="EMBL" id="MBC6465537.1"/>
    </source>
</evidence>
<comment type="caution">
    <text evidence="4">The sequence shown here is derived from an EMBL/GenBank/DDBJ whole genome shotgun (WGS) entry which is preliminary data.</text>
</comment>
<protein>
    <submittedName>
        <fullName evidence="4">Fused MFS/spermidine synthase</fullName>
    </submittedName>
</protein>
<dbReference type="EMBL" id="JABVEC010000004">
    <property type="protein sequence ID" value="MBC6465537.1"/>
    <property type="molecule type" value="Genomic_DNA"/>
</dbReference>
<keyword evidence="3" id="KW-0472">Membrane</keyword>
<evidence type="ECO:0000256" key="3">
    <source>
        <dbReference type="SAM" id="Phobius"/>
    </source>
</evidence>
<feature type="transmembrane region" description="Helical" evidence="3">
    <location>
        <begin position="90"/>
        <end position="109"/>
    </location>
</feature>
<name>A0ABR7LM30_9ACTN</name>
<dbReference type="Proteomes" id="UP000805614">
    <property type="component" value="Unassembled WGS sequence"/>
</dbReference>
<dbReference type="NCBIfam" id="NF037959">
    <property type="entry name" value="MFS_SpdSyn"/>
    <property type="match status" value="1"/>
</dbReference>
<gene>
    <name evidence="4" type="ORF">HKK74_08525</name>
</gene>
<dbReference type="CDD" id="cd02440">
    <property type="entry name" value="AdoMet_MTases"/>
    <property type="match status" value="1"/>
</dbReference>
<keyword evidence="3" id="KW-1133">Transmembrane helix</keyword>
<feature type="transmembrane region" description="Helical" evidence="3">
    <location>
        <begin position="235"/>
        <end position="256"/>
    </location>
</feature>
<keyword evidence="1" id="KW-0620">Polyamine biosynthesis</keyword>